<dbReference type="AlphaFoldDB" id="A0A0H3G407"/>
<reference evidence="1 2" key="1">
    <citation type="journal article" date="2012" name="J. Bacteriol.">
        <title>Complete genome sequence of Enterobacter aerogenes KCTC 2190.</title>
        <authorList>
            <person name="Shin S.H."/>
            <person name="Kim S."/>
            <person name="Kim J.Y."/>
            <person name="Lee S."/>
            <person name="Um Y."/>
            <person name="Oh M.K."/>
            <person name="Kim Y.R."/>
            <person name="Lee J."/>
            <person name="Yang K.S."/>
        </authorList>
    </citation>
    <scope>NUCLEOTIDE SEQUENCE [LARGE SCALE GENOMIC DNA]</scope>
    <source>
        <strain evidence="1 2">KCTC 2190</strain>
    </source>
</reference>
<dbReference type="EMBL" id="CP002824">
    <property type="protein sequence ID" value="AEG99839.1"/>
    <property type="molecule type" value="Genomic_DNA"/>
</dbReference>
<name>A0A0H3G407_KLEAK</name>
<dbReference type="Proteomes" id="UP000008881">
    <property type="component" value="Chromosome"/>
</dbReference>
<dbReference type="RefSeq" id="WP_015706193.1">
    <property type="nucleotide sequence ID" value="NC_015663.1"/>
</dbReference>
<accession>A0A0H3G407</accession>
<dbReference type="HOGENOM" id="CLU_1666663_0_0_6"/>
<evidence type="ECO:0000313" key="1">
    <source>
        <dbReference type="EMBL" id="AEG99839.1"/>
    </source>
</evidence>
<dbReference type="GeneID" id="93313112"/>
<keyword evidence="2" id="KW-1185">Reference proteome</keyword>
<proteinExistence type="predicted"/>
<dbReference type="KEGG" id="eae:EAE_24730"/>
<sequence>MNIMPITIQRGGLIGVAMLLAAGIQLLPDNHRSPELKCNTYLEQSGGDGQYLMKATFMFLLNRDGTGVFVNDGTITYKGIVHTLRREAKVRIAPINAATAPWKLIEFNETVSSSDNIPDEVYKRFFFDGSERSGRYITINKVGAHWLIGSIRTPAFLC</sequence>
<organism evidence="1 2">
    <name type="scientific">Klebsiella aerogenes (strain ATCC 13048 / DSM 30053 / CCUG 1429 / JCM 1235 / KCTC 2190 / NBRC 13534 / NCIMB 10102 / NCTC 10006 / CDC 819-56)</name>
    <name type="common">Enterobacter aerogenes</name>
    <dbReference type="NCBI Taxonomy" id="1028307"/>
    <lineage>
        <taxon>Bacteria</taxon>
        <taxon>Pseudomonadati</taxon>
        <taxon>Pseudomonadota</taxon>
        <taxon>Gammaproteobacteria</taxon>
        <taxon>Enterobacterales</taxon>
        <taxon>Enterobacteriaceae</taxon>
        <taxon>Klebsiella/Raoultella group</taxon>
        <taxon>Klebsiella</taxon>
    </lineage>
</organism>
<gene>
    <name evidence="1" type="ordered locus">EAE_24730</name>
</gene>
<evidence type="ECO:0000313" key="2">
    <source>
        <dbReference type="Proteomes" id="UP000008881"/>
    </source>
</evidence>
<protein>
    <submittedName>
        <fullName evidence="1">Uncharacterized protein</fullName>
    </submittedName>
</protein>
<dbReference type="OrthoDB" id="6610641at2"/>